<evidence type="ECO:0000259" key="2">
    <source>
        <dbReference type="SMART" id="SM00672"/>
    </source>
</evidence>
<feature type="domain" description="Glycosyl transferase CAP10" evidence="2">
    <location>
        <begin position="108"/>
        <end position="332"/>
    </location>
</feature>
<gene>
    <name evidence="3" type="ORF">ABIE08_000994</name>
</gene>
<dbReference type="InterPro" id="IPR051091">
    <property type="entry name" value="O-Glucosyltr/Glycosyltrsf_90"/>
</dbReference>
<evidence type="ECO:0000313" key="4">
    <source>
        <dbReference type="Proteomes" id="UP001549321"/>
    </source>
</evidence>
<reference evidence="3 4" key="1">
    <citation type="submission" date="2024-06" db="EMBL/GenBank/DDBJ databases">
        <title>Sorghum-associated microbial communities from plants grown in Nebraska, USA.</title>
        <authorList>
            <person name="Schachtman D."/>
        </authorList>
    </citation>
    <scope>NUCLEOTIDE SEQUENCE [LARGE SCALE GENOMIC DNA]</scope>
    <source>
        <strain evidence="3 4">3207</strain>
    </source>
</reference>
<dbReference type="PANTHER" id="PTHR12203:SF35">
    <property type="entry name" value="PROTEIN O-GLUCOSYLTRANSFERASE 1"/>
    <property type="match status" value="1"/>
</dbReference>
<protein>
    <recommendedName>
        <fullName evidence="2">Glycosyl transferase CAP10 domain-containing protein</fullName>
    </recommendedName>
</protein>
<dbReference type="Pfam" id="PF05686">
    <property type="entry name" value="Glyco_transf_90"/>
    <property type="match status" value="1"/>
</dbReference>
<evidence type="ECO:0000313" key="3">
    <source>
        <dbReference type="EMBL" id="MET4633081.1"/>
    </source>
</evidence>
<evidence type="ECO:0000256" key="1">
    <source>
        <dbReference type="ARBA" id="ARBA00022679"/>
    </source>
</evidence>
<name>A0ABV2QVM9_9HYPH</name>
<dbReference type="Proteomes" id="UP001549321">
    <property type="component" value="Unassembled WGS sequence"/>
</dbReference>
<keyword evidence="1" id="KW-0808">Transferase</keyword>
<sequence length="347" mass="39020">MQLSQRTFYAILPRRLKEEALVRKLAARLPAMQGAPASLVLNQLTEAARHRFQIDFERIGTQLHVKLDLDLMARDPYQFEMIWRRLPALIHIMARTAPGVTSATASISDGGGNLPNELAYCADEPQAILVPDPGFMKPEIYQSFRRLAENRPGQWAARSDMLLWRGAISGHGDTTTDAMDIDDPNLKQRVRLCLALRGLDDVDVRLIVPERDRAAHPARQAMEAHGILGSFVPPARWIDVKFAIDIDGPTNSWGNLYTRMLLGCCVLKVGSPAGFRQWFYDEFVPWTHFIPVAADLSDIVEKVEWCRTHDQACREIAAAGQDFALRRTRESETIATVQRINDRLGPG</sequence>
<dbReference type="InterPro" id="IPR006598">
    <property type="entry name" value="CAP10"/>
</dbReference>
<organism evidence="3 4">
    <name type="scientific">Kaistia defluvii</name>
    <dbReference type="NCBI Taxonomy" id="410841"/>
    <lineage>
        <taxon>Bacteria</taxon>
        <taxon>Pseudomonadati</taxon>
        <taxon>Pseudomonadota</taxon>
        <taxon>Alphaproteobacteria</taxon>
        <taxon>Hyphomicrobiales</taxon>
        <taxon>Kaistiaceae</taxon>
        <taxon>Kaistia</taxon>
    </lineage>
</organism>
<dbReference type="PANTHER" id="PTHR12203">
    <property type="entry name" value="KDEL LYS-ASP-GLU-LEU CONTAINING - RELATED"/>
    <property type="match status" value="1"/>
</dbReference>
<proteinExistence type="predicted"/>
<comment type="caution">
    <text evidence="3">The sequence shown here is derived from an EMBL/GenBank/DDBJ whole genome shotgun (WGS) entry which is preliminary data.</text>
</comment>
<accession>A0ABV2QVM9</accession>
<dbReference type="EMBL" id="JBEPSM010000001">
    <property type="protein sequence ID" value="MET4633081.1"/>
    <property type="molecule type" value="Genomic_DNA"/>
</dbReference>
<keyword evidence="4" id="KW-1185">Reference proteome</keyword>
<dbReference type="SMART" id="SM00672">
    <property type="entry name" value="CAP10"/>
    <property type="match status" value="1"/>
</dbReference>